<dbReference type="AlphaFoldDB" id="A0A409YNM2"/>
<proteinExistence type="predicted"/>
<dbReference type="EMBL" id="NHTK01000913">
    <property type="protein sequence ID" value="PPR04612.1"/>
    <property type="molecule type" value="Genomic_DNA"/>
</dbReference>
<dbReference type="Proteomes" id="UP000284842">
    <property type="component" value="Unassembled WGS sequence"/>
</dbReference>
<reference evidence="1 2" key="1">
    <citation type="journal article" date="2018" name="Evol. Lett.">
        <title>Horizontal gene cluster transfer increased hallucinogenic mushroom diversity.</title>
        <authorList>
            <person name="Reynolds H.T."/>
            <person name="Vijayakumar V."/>
            <person name="Gluck-Thaler E."/>
            <person name="Korotkin H.B."/>
            <person name="Matheny P.B."/>
            <person name="Slot J.C."/>
        </authorList>
    </citation>
    <scope>NUCLEOTIDE SEQUENCE [LARGE SCALE GENOMIC DNA]</scope>
    <source>
        <strain evidence="1 2">2629</strain>
    </source>
</reference>
<accession>A0A409YNM2</accession>
<comment type="caution">
    <text evidence="1">The sequence shown here is derived from an EMBL/GenBank/DDBJ whole genome shotgun (WGS) entry which is preliminary data.</text>
</comment>
<keyword evidence="2" id="KW-1185">Reference proteome</keyword>
<evidence type="ECO:0000313" key="1">
    <source>
        <dbReference type="EMBL" id="PPR04612.1"/>
    </source>
</evidence>
<protein>
    <submittedName>
        <fullName evidence="1">Uncharacterized protein</fullName>
    </submittedName>
</protein>
<gene>
    <name evidence="1" type="ORF">CVT24_011740</name>
</gene>
<name>A0A409YNM2_9AGAR</name>
<dbReference type="InParanoid" id="A0A409YNM2"/>
<organism evidence="1 2">
    <name type="scientific">Panaeolus cyanescens</name>
    <dbReference type="NCBI Taxonomy" id="181874"/>
    <lineage>
        <taxon>Eukaryota</taxon>
        <taxon>Fungi</taxon>
        <taxon>Dikarya</taxon>
        <taxon>Basidiomycota</taxon>
        <taxon>Agaricomycotina</taxon>
        <taxon>Agaricomycetes</taxon>
        <taxon>Agaricomycetidae</taxon>
        <taxon>Agaricales</taxon>
        <taxon>Agaricineae</taxon>
        <taxon>Galeropsidaceae</taxon>
        <taxon>Panaeolus</taxon>
    </lineage>
</organism>
<evidence type="ECO:0000313" key="2">
    <source>
        <dbReference type="Proteomes" id="UP000284842"/>
    </source>
</evidence>
<sequence>MQLRAIQGGMDSYDNDLNERVQGKSRKWLTKTLGVHYDQTSTARVEIFAAIATNIRKMAHREIVIDGPMPASSANPRQLVGVGANGGIFLTQGFFTDNTVEDWVRVYVLLRELFKVAVPKHAQKFALSGRNRLTGSFTVRPLFDGENSKLEVDEKQIDGYKDFQRVIDYPSGSKAVVFSVNVIPMLGYSAKNGGALPELPDAYA</sequence>